<dbReference type="Proteomes" id="UP000026961">
    <property type="component" value="Chromosome 11"/>
</dbReference>
<evidence type="ECO:0000313" key="4">
    <source>
        <dbReference type="Proteomes" id="UP000026961"/>
    </source>
</evidence>
<dbReference type="InterPro" id="IPR032675">
    <property type="entry name" value="LRR_dom_sf"/>
</dbReference>
<dbReference type="SUPFAM" id="SSF52047">
    <property type="entry name" value="RNI-like"/>
    <property type="match status" value="2"/>
</dbReference>
<dbReference type="InterPro" id="IPR036047">
    <property type="entry name" value="F-box-like_dom_sf"/>
</dbReference>
<dbReference type="InterPro" id="IPR053781">
    <property type="entry name" value="F-box_AtFBL13-like"/>
</dbReference>
<dbReference type="InterPro" id="IPR055411">
    <property type="entry name" value="LRR_FXL15/At3g58940/PEG3-like"/>
</dbReference>
<evidence type="ECO:0000256" key="1">
    <source>
        <dbReference type="SAM" id="MobiDB-lite"/>
    </source>
</evidence>
<sequence length="1422" mass="157785">MSSSGSVRIYDIKLASLPSNTLRVLDLTNCRNLTPTTAAAAAAFPRLDTLRLRHCTANIDDLHRVIDAAPVLATVHLEFVYLVSDGHSSDTVWSTRLRFPAATVLVLINCDTTGAMEIYAPRLRSFTYKGDAVQPFDLISPAPPPPDMALVLKLKAPAPRHLSDMAFVRVFPNIEHLELDGAYDTWNKTAAAVASILHCCPVLRELKLNLVGTSKNSKQARSLGFLPGLSYYSFACLKNSLRRVSLQFKLANDNSKSFGVRLVKFFAENAIVLEELCILTEAASTSLLSRRFGALWRSSGAVNLAASVPCGSRYIRSAALLARRGAFVRAAEAALSAAAAADHRVTRLTVHVECDKEDKGSIASFLLSSENDERRGHRDVFDAVLSHPAARRVEELSVAAVHPHWGDKGNIVSSDGAGIYSINPATLPSNTLRVLDLTNCRSLTPSPAAAAAAFPRLETLRLRHCTANIDDLHRIIDAAPELAAVRLEFVHLMSNIHDVPFLVQLAMSSTTRLRFPAATALTLINCLTNGGMSGSVIDAPRLRSLTYKGAARSQFELTSPAPDMKMVHLHFNHYFHQRDYLRFIHNFTKVKVLKLKAENVDDMAVHGVFFPNIARLELDGGFNRWSKTAKAAAAIASMLHCCPVLCDLNLNLISTVSPDYFKKSKQVQHFFQRKSQLDFDRSIDDFMRNSISKRGDHRHNGDEVSGFIPGLTACSFTCLQNNLRRVSLQFRLDENSENFGVRLYNTDTHNARALTPMNAPRSHRIASPARAHDEMAAGGEDDRLSDLPDDLLRRILHFVPFREAASTSLLSRRWGSLWRSSGAVNLVEHVEDEEEEDVNLVEHVEDEEDFDFDDEEDDDEVTAEEPSARRRDAFLRAAGAALTAADGDISCDHVTRLSVDVDGPDGYCITNFLDCDESAAAYDIFTGMDVLHTVVSHPAARLVEELCLRVASESDSYGVHRRRRDKEEEPSTDLGVYGLSLASLPFEKLRVLDIAGCNNLSLPPPPAAAAFPRLQTLRLRRCAAKVTHLQRLIDAAPGLATAHLESVVFNTDDNNDNQSYNHRDTGACSSISLRCPAATSLALEWCGSTDYKFYYAHSRYSDDDDSCGGSIAIDAPKLRSFRYKGLPRPFHLKSPAPETTTTTTAVSLHFNSDYYLKEDTARVHSWRFIGNFTNAKTLKLKVDNLDHLAVADKASRSKLLCVLPNLVSVELEAAQLMNTKMNTKKSAVAIANLLRCCPVLSEFTMKLNSATTCTDRYWPNHRGRFQPDFYDSVDHFMRRKSNTTTAISSIDSRKGDGDRHVDEVPDIPALSRRSFTCLQRSLKKVSLKFKWSGDDCFGVQLVKFFAQNAMVLEEMRIDSGDRKLCDHMNLNVERWVGADSTKISLKRKNFANSTWEFSRTCPDSTPELETSTTSFIVLPLER</sequence>
<dbReference type="SMART" id="SM00256">
    <property type="entry name" value="FBOX"/>
    <property type="match status" value="1"/>
</dbReference>
<feature type="region of interest" description="Disordered" evidence="1">
    <location>
        <begin position="846"/>
        <end position="867"/>
    </location>
</feature>
<proteinExistence type="predicted"/>
<dbReference type="EnsemblPlants" id="OGLUM11G20340.1">
    <property type="protein sequence ID" value="OGLUM11G20340.1"/>
    <property type="gene ID" value="OGLUM11G20340"/>
</dbReference>
<keyword evidence="4" id="KW-1185">Reference proteome</keyword>
<dbReference type="CDD" id="cd22160">
    <property type="entry name" value="F-box_AtFBL13-like"/>
    <property type="match status" value="1"/>
</dbReference>
<feature type="compositionally biased region" description="Acidic residues" evidence="1">
    <location>
        <begin position="846"/>
        <end position="863"/>
    </location>
</feature>
<dbReference type="Pfam" id="PF00646">
    <property type="entry name" value="F-box"/>
    <property type="match status" value="1"/>
</dbReference>
<dbReference type="PANTHER" id="PTHR32141:SF26">
    <property type="entry name" value="OS08G0328600 PROTEIN"/>
    <property type="match status" value="1"/>
</dbReference>
<dbReference type="PROSITE" id="PS50181">
    <property type="entry name" value="FBOX"/>
    <property type="match status" value="1"/>
</dbReference>
<dbReference type="InterPro" id="IPR001810">
    <property type="entry name" value="F-box_dom"/>
</dbReference>
<dbReference type="Pfam" id="PF24758">
    <property type="entry name" value="LRR_At5g56370"/>
    <property type="match status" value="2"/>
</dbReference>
<dbReference type="InterPro" id="IPR055302">
    <property type="entry name" value="F-box_dom-containing"/>
</dbReference>
<organism evidence="3">
    <name type="scientific">Oryza glumipatula</name>
    <dbReference type="NCBI Taxonomy" id="40148"/>
    <lineage>
        <taxon>Eukaryota</taxon>
        <taxon>Viridiplantae</taxon>
        <taxon>Streptophyta</taxon>
        <taxon>Embryophyta</taxon>
        <taxon>Tracheophyta</taxon>
        <taxon>Spermatophyta</taxon>
        <taxon>Magnoliopsida</taxon>
        <taxon>Liliopsida</taxon>
        <taxon>Poales</taxon>
        <taxon>Poaceae</taxon>
        <taxon>BOP clade</taxon>
        <taxon>Oryzoideae</taxon>
        <taxon>Oryzeae</taxon>
        <taxon>Oryzinae</taxon>
        <taxon>Oryza</taxon>
    </lineage>
</organism>
<dbReference type="SUPFAM" id="SSF81383">
    <property type="entry name" value="F-box domain"/>
    <property type="match status" value="1"/>
</dbReference>
<reference evidence="3" key="1">
    <citation type="submission" date="2015-04" db="UniProtKB">
        <authorList>
            <consortium name="EnsemblPlants"/>
        </authorList>
    </citation>
    <scope>IDENTIFICATION</scope>
</reference>
<dbReference type="Gene3D" id="3.80.10.10">
    <property type="entry name" value="Ribonuclease Inhibitor"/>
    <property type="match status" value="3"/>
</dbReference>
<dbReference type="eggNOG" id="ENOG502R1VS">
    <property type="taxonomic scope" value="Eukaryota"/>
</dbReference>
<reference evidence="3" key="2">
    <citation type="submission" date="2018-05" db="EMBL/GenBank/DDBJ databases">
        <title>OgluRS3 (Oryza glumaepatula Reference Sequence Version 3).</title>
        <authorList>
            <person name="Zhang J."/>
            <person name="Kudrna D."/>
            <person name="Lee S."/>
            <person name="Talag J."/>
            <person name="Welchert J."/>
            <person name="Wing R.A."/>
        </authorList>
    </citation>
    <scope>NUCLEOTIDE SEQUENCE [LARGE SCALE GENOMIC DNA]</scope>
</reference>
<feature type="domain" description="F-box" evidence="2">
    <location>
        <begin position="781"/>
        <end position="830"/>
    </location>
</feature>
<evidence type="ECO:0000259" key="2">
    <source>
        <dbReference type="PROSITE" id="PS50181"/>
    </source>
</evidence>
<dbReference type="PANTHER" id="PTHR32141">
    <property type="match status" value="1"/>
</dbReference>
<accession>A0A0E0BLK6</accession>
<name>A0A0E0BLK6_9ORYZ</name>
<dbReference type="SUPFAM" id="SSF52058">
    <property type="entry name" value="L domain-like"/>
    <property type="match status" value="1"/>
</dbReference>
<evidence type="ECO:0000313" key="3">
    <source>
        <dbReference type="EnsemblPlants" id="OGLUM11G20340.1"/>
    </source>
</evidence>
<dbReference type="Gramene" id="OGLUM11G20340.1">
    <property type="protein sequence ID" value="OGLUM11G20340.1"/>
    <property type="gene ID" value="OGLUM11G20340"/>
</dbReference>
<dbReference type="HOGENOM" id="CLU_277907_0_0_1"/>
<protein>
    <recommendedName>
        <fullName evidence="2">F-box domain-containing protein</fullName>
    </recommendedName>
</protein>